<organism evidence="1 2">
    <name type="scientific">Luethyella okanaganae</name>
    <dbReference type="NCBI Taxonomy" id="69372"/>
    <lineage>
        <taxon>Bacteria</taxon>
        <taxon>Bacillati</taxon>
        <taxon>Actinomycetota</taxon>
        <taxon>Actinomycetes</taxon>
        <taxon>Micrococcales</taxon>
        <taxon>Microbacteriaceae</taxon>
        <taxon>Luethyella</taxon>
    </lineage>
</organism>
<dbReference type="RefSeq" id="WP_386730713.1">
    <property type="nucleotide sequence ID" value="NZ_JBHSTP010000002.1"/>
</dbReference>
<dbReference type="Proteomes" id="UP001596306">
    <property type="component" value="Unassembled WGS sequence"/>
</dbReference>
<dbReference type="Pfam" id="PF14486">
    <property type="entry name" value="DUF4432"/>
    <property type="match status" value="1"/>
</dbReference>
<comment type="caution">
    <text evidence="1">The sequence shown here is derived from an EMBL/GenBank/DDBJ whole genome shotgun (WGS) entry which is preliminary data.</text>
</comment>
<dbReference type="CDD" id="cd09023">
    <property type="entry name" value="Aldose_epim_Ec_c4013"/>
    <property type="match status" value="1"/>
</dbReference>
<accession>A0ABW1VFS9</accession>
<dbReference type="EMBL" id="JBHSTP010000002">
    <property type="protein sequence ID" value="MFC6356375.1"/>
    <property type="molecule type" value="Genomic_DNA"/>
</dbReference>
<name>A0ABW1VFS9_9MICO</name>
<keyword evidence="2" id="KW-1185">Reference proteome</keyword>
<reference evidence="2" key="1">
    <citation type="journal article" date="2019" name="Int. J. Syst. Evol. Microbiol.">
        <title>The Global Catalogue of Microorganisms (GCM) 10K type strain sequencing project: providing services to taxonomists for standard genome sequencing and annotation.</title>
        <authorList>
            <consortium name="The Broad Institute Genomics Platform"/>
            <consortium name="The Broad Institute Genome Sequencing Center for Infectious Disease"/>
            <person name="Wu L."/>
            <person name="Ma J."/>
        </authorList>
    </citation>
    <scope>NUCLEOTIDE SEQUENCE [LARGE SCALE GENOMIC DNA]</scope>
    <source>
        <strain evidence="2">CCUG 43304</strain>
    </source>
</reference>
<evidence type="ECO:0000313" key="1">
    <source>
        <dbReference type="EMBL" id="MFC6356375.1"/>
    </source>
</evidence>
<sequence>MTELLYGRPIDEAMARMGAPAQAVAIESSVRTDGPDAGARRLRIVNGELEIDVLPDRGLDLGQVRIAGIPLAWISPVGFPRLHSGDVDGRGWLRAFGGGLLTTCGLLNVGPPAVDDGEQHPMHGRYSGISAQVTRTEVTAGEIVVEGIVHEATVLGSHLELRRRISTPLGARRLRVADTIVNRGASPVEPMVLYHLNFGWPLVDAGTQLRSPAAAVRPRDETAAGGLASWETFSEAAIPYPEQVFAHDLPPAGLVEVAIESPSGLRVRVGFDAAVLRGLFQWRVAEPGHYVLGVEPATVPTIHGRASARGAGLLRALAPGARLETGVDLVIDLPAHDASPEAGSPEAGRSIAQA</sequence>
<gene>
    <name evidence="1" type="ORF">ACFQB0_09675</name>
</gene>
<evidence type="ECO:0000313" key="2">
    <source>
        <dbReference type="Proteomes" id="UP001596306"/>
    </source>
</evidence>
<proteinExistence type="predicted"/>
<dbReference type="Gene3D" id="2.70.98.10">
    <property type="match status" value="1"/>
</dbReference>
<dbReference type="InterPro" id="IPR027839">
    <property type="entry name" value="DUF4432"/>
</dbReference>
<protein>
    <submittedName>
        <fullName evidence="1">Aldose 1-epimerase family protein</fullName>
    </submittedName>
</protein>
<dbReference type="InterPro" id="IPR014718">
    <property type="entry name" value="GH-type_carb-bd"/>
</dbReference>